<dbReference type="RefSeq" id="WP_216939690.1">
    <property type="nucleotide sequence ID" value="NZ_CP077062.1"/>
</dbReference>
<dbReference type="KEGG" id="nps:KRR39_23095"/>
<protein>
    <submittedName>
        <fullName evidence="2">HEAT repeat domain-containing protein</fullName>
    </submittedName>
</protein>
<evidence type="ECO:0000313" key="2">
    <source>
        <dbReference type="EMBL" id="QWZ08181.1"/>
    </source>
</evidence>
<evidence type="ECO:0000313" key="3">
    <source>
        <dbReference type="Proteomes" id="UP000683575"/>
    </source>
</evidence>
<gene>
    <name evidence="2" type="ORF">KRR39_23095</name>
</gene>
<dbReference type="Pfam" id="PF13646">
    <property type="entry name" value="HEAT_2"/>
    <property type="match status" value="1"/>
</dbReference>
<feature type="region of interest" description="Disordered" evidence="1">
    <location>
        <begin position="1"/>
        <end position="22"/>
    </location>
</feature>
<dbReference type="AlphaFoldDB" id="A0A975Y076"/>
<dbReference type="InterPro" id="IPR021133">
    <property type="entry name" value="HEAT_type_2"/>
</dbReference>
<reference evidence="2" key="1">
    <citation type="submission" date="2021-06" db="EMBL/GenBank/DDBJ databases">
        <title>Complete genome sequence of Nocardioides sp. G188.</title>
        <authorList>
            <person name="Im W.-T."/>
        </authorList>
    </citation>
    <scope>NUCLEOTIDE SEQUENCE</scope>
    <source>
        <strain evidence="2">G188</strain>
    </source>
</reference>
<evidence type="ECO:0000256" key="1">
    <source>
        <dbReference type="SAM" id="MobiDB-lite"/>
    </source>
</evidence>
<sequence length="189" mass="20111">MAGGSAPPPPLPPRPPGRPHPRDLLALLAGHVGEQGAAGLCADLLAADDPHDHAATVLFLGGPAGRSLLEDGTSWKEWWARVWAARGLLYVWDDAAGPVVLDRLDDDAWRVAEMCLKVSVRRELPCGDAAARLAAHDLPRVRATAARALGTCGDSEHVAAVRRLLEDPDADVRTAAARAQDRLAQRLDL</sequence>
<dbReference type="PROSITE" id="PS50077">
    <property type="entry name" value="HEAT_REPEAT"/>
    <property type="match status" value="1"/>
</dbReference>
<proteinExistence type="predicted"/>
<accession>A0A975Y076</accession>
<organism evidence="2 3">
    <name type="scientific">Nocardioides panacis</name>
    <dbReference type="NCBI Taxonomy" id="2849501"/>
    <lineage>
        <taxon>Bacteria</taxon>
        <taxon>Bacillati</taxon>
        <taxon>Actinomycetota</taxon>
        <taxon>Actinomycetes</taxon>
        <taxon>Propionibacteriales</taxon>
        <taxon>Nocardioidaceae</taxon>
        <taxon>Nocardioides</taxon>
    </lineage>
</organism>
<feature type="compositionally biased region" description="Pro residues" evidence="1">
    <location>
        <begin position="1"/>
        <end position="18"/>
    </location>
</feature>
<dbReference type="Proteomes" id="UP000683575">
    <property type="component" value="Chromosome"/>
</dbReference>
<keyword evidence="3" id="KW-1185">Reference proteome</keyword>
<name>A0A975Y076_9ACTN</name>
<dbReference type="EMBL" id="CP077062">
    <property type="protein sequence ID" value="QWZ08181.1"/>
    <property type="molecule type" value="Genomic_DNA"/>
</dbReference>